<dbReference type="AlphaFoldDB" id="A0A517TTE5"/>
<dbReference type="PANTHER" id="PTHR21015">
    <property type="entry name" value="UDP-N-ACETYLGLUCOSAMINE--N-ACETYLMURAMYL-(PENTAPEPTIDE) PYROPHOSPHORYL-UNDECAPRENOL N-ACETYLGLUCOSAMINE TRANSFERASE 1"/>
    <property type="match status" value="1"/>
</dbReference>
<sequence>MSLLEVSGVIDVSAPGPTTRIDGPRMEASTAALPRAELRVVLYSHDTMGLGHLRRNQLIAQAITESVTTAKVLLIAGVRQACSLELPPRTDCLTLPGFCKSPAGCYESRSLDLPIEELAAMRSASIRAAVESFDPDLFVVDKAPRGVSGELDDVLAWLRRRGKARTVLGLRDVLDEAVAVRNDWRRGAYAAAVERFYDEIWVYGDPRVYDLAAEYSWDRRLTTKTRYLGYLDQRRRLGDLNGRDSDILANLKQTNGQLVVCSVGGGQDGEGLAQSFLRADLPDFAHAALIAGPFMPPVVRRELESLIAGDPRRQLIDYLSEADALIQRADLLVTMGGYNSVGSALSFGVPTLIVPRTVPRREQLIRAQRLAALNLVDVMDPSQATATAIGEWMAHPPLNRPQASSVIDLTGLDRLTAVVNQLTLASKERVHA</sequence>
<dbReference type="PANTHER" id="PTHR21015:SF28">
    <property type="entry name" value="SLL1722 PROTEIN"/>
    <property type="match status" value="1"/>
</dbReference>
<evidence type="ECO:0000313" key="2">
    <source>
        <dbReference type="Proteomes" id="UP000317909"/>
    </source>
</evidence>
<reference evidence="1 2" key="1">
    <citation type="submission" date="2019-02" db="EMBL/GenBank/DDBJ databases">
        <title>Deep-cultivation of Planctomycetes and their phenomic and genomic characterization uncovers novel biology.</title>
        <authorList>
            <person name="Wiegand S."/>
            <person name="Jogler M."/>
            <person name="Boedeker C."/>
            <person name="Pinto D."/>
            <person name="Vollmers J."/>
            <person name="Rivas-Marin E."/>
            <person name="Kohn T."/>
            <person name="Peeters S.H."/>
            <person name="Heuer A."/>
            <person name="Rast P."/>
            <person name="Oberbeckmann S."/>
            <person name="Bunk B."/>
            <person name="Jeske O."/>
            <person name="Meyerdierks A."/>
            <person name="Storesund J.E."/>
            <person name="Kallscheuer N."/>
            <person name="Luecker S."/>
            <person name="Lage O.M."/>
            <person name="Pohl T."/>
            <person name="Merkel B.J."/>
            <person name="Hornburger P."/>
            <person name="Mueller R.-W."/>
            <person name="Bruemmer F."/>
            <person name="Labrenz M."/>
            <person name="Spormann A.M."/>
            <person name="Op den Camp H."/>
            <person name="Overmann J."/>
            <person name="Amann R."/>
            <person name="Jetten M.S.M."/>
            <person name="Mascher T."/>
            <person name="Medema M.H."/>
            <person name="Devos D.P."/>
            <person name="Kaster A.-K."/>
            <person name="Ovreas L."/>
            <person name="Rohde M."/>
            <person name="Galperin M.Y."/>
            <person name="Jogler C."/>
        </authorList>
    </citation>
    <scope>NUCLEOTIDE SEQUENCE [LARGE SCALE GENOMIC DNA]</scope>
    <source>
        <strain evidence="1 2">I41</strain>
    </source>
</reference>
<keyword evidence="2" id="KW-1185">Reference proteome</keyword>
<dbReference type="SUPFAM" id="SSF53756">
    <property type="entry name" value="UDP-Glycosyltransferase/glycogen phosphorylase"/>
    <property type="match status" value="1"/>
</dbReference>
<dbReference type="EMBL" id="CP036339">
    <property type="protein sequence ID" value="QDT71651.1"/>
    <property type="molecule type" value="Genomic_DNA"/>
</dbReference>
<dbReference type="GO" id="GO:0016757">
    <property type="term" value="F:glycosyltransferase activity"/>
    <property type="evidence" value="ECO:0007669"/>
    <property type="project" value="TreeGrafter"/>
</dbReference>
<dbReference type="KEGG" id="llh:I41_08110"/>
<accession>A0A517TTE5</accession>
<dbReference type="Proteomes" id="UP000317909">
    <property type="component" value="Chromosome"/>
</dbReference>
<dbReference type="OrthoDB" id="9802126at2"/>
<name>A0A517TTE5_9BACT</name>
<protein>
    <submittedName>
        <fullName evidence="1">MurG-like transferase</fullName>
    </submittedName>
</protein>
<organism evidence="1 2">
    <name type="scientific">Lacipirellula limnantheis</name>
    <dbReference type="NCBI Taxonomy" id="2528024"/>
    <lineage>
        <taxon>Bacteria</taxon>
        <taxon>Pseudomonadati</taxon>
        <taxon>Planctomycetota</taxon>
        <taxon>Planctomycetia</taxon>
        <taxon>Pirellulales</taxon>
        <taxon>Lacipirellulaceae</taxon>
        <taxon>Lacipirellula</taxon>
    </lineage>
</organism>
<gene>
    <name evidence="1" type="ORF">I41_08110</name>
</gene>
<keyword evidence="1" id="KW-0808">Transferase</keyword>
<dbReference type="Gene3D" id="3.40.50.2000">
    <property type="entry name" value="Glycogen Phosphorylase B"/>
    <property type="match status" value="1"/>
</dbReference>
<proteinExistence type="predicted"/>
<evidence type="ECO:0000313" key="1">
    <source>
        <dbReference type="EMBL" id="QDT71651.1"/>
    </source>
</evidence>